<organism evidence="3 4">
    <name type="scientific">Streptomonospora mangrovi</name>
    <dbReference type="NCBI Taxonomy" id="2883123"/>
    <lineage>
        <taxon>Bacteria</taxon>
        <taxon>Bacillati</taxon>
        <taxon>Actinomycetota</taxon>
        <taxon>Actinomycetes</taxon>
        <taxon>Streptosporangiales</taxon>
        <taxon>Nocardiopsidaceae</taxon>
        <taxon>Streptomonospora</taxon>
    </lineage>
</organism>
<keyword evidence="4" id="KW-1185">Reference proteome</keyword>
<dbReference type="InterPro" id="IPR001482">
    <property type="entry name" value="T2SS/T4SS_dom"/>
</dbReference>
<dbReference type="Gene3D" id="3.40.50.300">
    <property type="entry name" value="P-loop containing nucleotide triphosphate hydrolases"/>
    <property type="match status" value="1"/>
</dbReference>
<evidence type="ECO:0000313" key="4">
    <source>
        <dbReference type="Proteomes" id="UP001140076"/>
    </source>
</evidence>
<dbReference type="Proteomes" id="UP001140076">
    <property type="component" value="Unassembled WGS sequence"/>
</dbReference>
<dbReference type="PANTHER" id="PTHR30486:SF6">
    <property type="entry name" value="TYPE IV PILUS RETRACTATION ATPASE PILT"/>
    <property type="match status" value="1"/>
</dbReference>
<name>A0A9X3NKA4_9ACTN</name>
<dbReference type="CDD" id="cd01130">
    <property type="entry name" value="VirB11-like_ATPase"/>
    <property type="match status" value="1"/>
</dbReference>
<dbReference type="EMBL" id="JAJAQC010000015">
    <property type="protein sequence ID" value="MDA0564863.1"/>
    <property type="molecule type" value="Genomic_DNA"/>
</dbReference>
<sequence>MTLIPHPSVETPPAPSPTPVEAVARAVARAVAERVTSRLLAEGRLEAGAVGGEEARRRVASVVDEVLDAMAADALAQGRAPLDAAQEQQVRTLAVARICGMGGLEPLLAEPGVHNILITGEKVIVDFGGGRREPRPPVAADDAELAALVRRIAASSPSGERRFDASSPLLSMELPDGSRLSAVMEVSRRVSVAIRRHSRHALDLNALQSSDMLDGLARGLLEAAASARMNLLISGATGAGKTTLLRALAVAAVAPWERVVTVEDSLELNLDRSLEARCDCVVLQARPANVEGVGEVTLAELVRHALRLSPDRVIVGETRGPETIALLNAMSMGTDGSMATIHAGSSAQVFTKIAAYTAQAPERLSLEAANLLAASAVHLVAPIAVDPRGRRWVSSIREVLGAEGVHVVSNEVYHRPRPQGAGRLLVAPSSERADVLAAHGFDAAAAFSAGGAW</sequence>
<evidence type="ECO:0000313" key="3">
    <source>
        <dbReference type="EMBL" id="MDA0564863.1"/>
    </source>
</evidence>
<dbReference type="PANTHER" id="PTHR30486">
    <property type="entry name" value="TWITCHING MOTILITY PROTEIN PILT"/>
    <property type="match status" value="1"/>
</dbReference>
<feature type="domain" description="Bacterial type II secretion system protein E" evidence="2">
    <location>
        <begin position="162"/>
        <end position="361"/>
    </location>
</feature>
<gene>
    <name evidence="3" type="primary">tadA</name>
    <name evidence="3" type="ORF">LG943_11085</name>
</gene>
<accession>A0A9X3NKA4</accession>
<proteinExistence type="inferred from homology"/>
<dbReference type="Pfam" id="PF00437">
    <property type="entry name" value="T2SSE"/>
    <property type="match status" value="1"/>
</dbReference>
<evidence type="ECO:0000259" key="2">
    <source>
        <dbReference type="Pfam" id="PF00437"/>
    </source>
</evidence>
<dbReference type="InterPro" id="IPR027417">
    <property type="entry name" value="P-loop_NTPase"/>
</dbReference>
<protein>
    <submittedName>
        <fullName evidence="3">Flp pilus assembly complex ATPase component TadA</fullName>
    </submittedName>
</protein>
<dbReference type="Gene3D" id="3.30.450.380">
    <property type="match status" value="1"/>
</dbReference>
<comment type="caution">
    <text evidence="3">The sequence shown here is derived from an EMBL/GenBank/DDBJ whole genome shotgun (WGS) entry which is preliminary data.</text>
</comment>
<dbReference type="InterPro" id="IPR050921">
    <property type="entry name" value="T4SS_GSP_E_ATPase"/>
</dbReference>
<evidence type="ECO:0000256" key="1">
    <source>
        <dbReference type="ARBA" id="ARBA00006611"/>
    </source>
</evidence>
<dbReference type="RefSeq" id="WP_270072134.1">
    <property type="nucleotide sequence ID" value="NZ_JAJAQC010000015.1"/>
</dbReference>
<comment type="similarity">
    <text evidence="1">Belongs to the GSP E family.</text>
</comment>
<dbReference type="SUPFAM" id="SSF52540">
    <property type="entry name" value="P-loop containing nucleoside triphosphate hydrolases"/>
    <property type="match status" value="1"/>
</dbReference>
<dbReference type="AlphaFoldDB" id="A0A9X3NKA4"/>
<dbReference type="GO" id="GO:0016887">
    <property type="term" value="F:ATP hydrolysis activity"/>
    <property type="evidence" value="ECO:0007669"/>
    <property type="project" value="InterPro"/>
</dbReference>
<reference evidence="3" key="1">
    <citation type="submission" date="2021-10" db="EMBL/GenBank/DDBJ databases">
        <title>Streptomonospora sp. nov., isolated from mangrove soil.</title>
        <authorList>
            <person name="Chen X."/>
            <person name="Ge X."/>
            <person name="Liu W."/>
        </authorList>
    </citation>
    <scope>NUCLEOTIDE SEQUENCE</scope>
    <source>
        <strain evidence="3">S1-112</strain>
    </source>
</reference>